<evidence type="ECO:0000313" key="3">
    <source>
        <dbReference type="Proteomes" id="UP000001072"/>
    </source>
</evidence>
<dbReference type="EMBL" id="GL883142">
    <property type="protein sequence ID" value="EGG00892.1"/>
    <property type="molecule type" value="Genomic_DNA"/>
</dbReference>
<keyword evidence="1" id="KW-0732">Signal</keyword>
<accession>F4S302</accession>
<keyword evidence="3" id="KW-1185">Reference proteome</keyword>
<dbReference type="RefSeq" id="XP_007415740.1">
    <property type="nucleotide sequence ID" value="XM_007415678.1"/>
</dbReference>
<feature type="signal peptide" evidence="1">
    <location>
        <begin position="1"/>
        <end position="27"/>
    </location>
</feature>
<dbReference type="AlphaFoldDB" id="F4S302"/>
<dbReference type="VEuPathDB" id="FungiDB:MELLADRAFT_124024"/>
<gene>
    <name evidence="2" type="ORF">MELLADRAFT_124024</name>
</gene>
<reference evidence="3" key="1">
    <citation type="journal article" date="2011" name="Proc. Natl. Acad. Sci. U.S.A.">
        <title>Obligate biotrophy features unraveled by the genomic analysis of rust fungi.</title>
        <authorList>
            <person name="Duplessis S."/>
            <person name="Cuomo C.A."/>
            <person name="Lin Y.-C."/>
            <person name="Aerts A."/>
            <person name="Tisserant E."/>
            <person name="Veneault-Fourrey C."/>
            <person name="Joly D.L."/>
            <person name="Hacquard S."/>
            <person name="Amselem J."/>
            <person name="Cantarel B.L."/>
            <person name="Chiu R."/>
            <person name="Coutinho P.M."/>
            <person name="Feau N."/>
            <person name="Field M."/>
            <person name="Frey P."/>
            <person name="Gelhaye E."/>
            <person name="Goldberg J."/>
            <person name="Grabherr M.G."/>
            <person name="Kodira C.D."/>
            <person name="Kohler A."/>
            <person name="Kuees U."/>
            <person name="Lindquist E.A."/>
            <person name="Lucas S.M."/>
            <person name="Mago R."/>
            <person name="Mauceli E."/>
            <person name="Morin E."/>
            <person name="Murat C."/>
            <person name="Pangilinan J.L."/>
            <person name="Park R."/>
            <person name="Pearson M."/>
            <person name="Quesneville H."/>
            <person name="Rouhier N."/>
            <person name="Sakthikumar S."/>
            <person name="Salamov A.A."/>
            <person name="Schmutz J."/>
            <person name="Selles B."/>
            <person name="Shapiro H."/>
            <person name="Tanguay P."/>
            <person name="Tuskan G.A."/>
            <person name="Henrissat B."/>
            <person name="Van de Peer Y."/>
            <person name="Rouze P."/>
            <person name="Ellis J.G."/>
            <person name="Dodds P.N."/>
            <person name="Schein J.E."/>
            <person name="Zhong S."/>
            <person name="Hamelin R.C."/>
            <person name="Grigoriev I.V."/>
            <person name="Szabo L.J."/>
            <person name="Martin F."/>
        </authorList>
    </citation>
    <scope>NUCLEOTIDE SEQUENCE [LARGE SCALE GENOMIC DNA]</scope>
    <source>
        <strain evidence="3">98AG31 / pathotype 3-4-7</strain>
    </source>
</reference>
<name>F4S302_MELLP</name>
<sequence>MPSVVKMVKMALMITLLCSPMFTLVLSAIQTSRGLSGDEEEAFEAAAGFVGRRAKYPTGENMISHFLVEPLNNLVVKVNRNEVETYAFLDGAGPIIKEGSRHRIVQVDTDEFQFTWFFHGYRGQLNLKKTQGFKIHSINLYPES</sequence>
<dbReference type="KEGG" id="mlr:MELLADRAFT_124024"/>
<feature type="chain" id="PRO_5003318224" evidence="1">
    <location>
        <begin position="28"/>
        <end position="144"/>
    </location>
</feature>
<dbReference type="InParanoid" id="F4S302"/>
<protein>
    <submittedName>
        <fullName evidence="2">Secreted protein</fullName>
    </submittedName>
</protein>
<dbReference type="GeneID" id="18926577"/>
<evidence type="ECO:0000313" key="2">
    <source>
        <dbReference type="EMBL" id="EGG00892.1"/>
    </source>
</evidence>
<evidence type="ECO:0000256" key="1">
    <source>
        <dbReference type="SAM" id="SignalP"/>
    </source>
</evidence>
<proteinExistence type="predicted"/>
<organism evidence="3">
    <name type="scientific">Melampsora larici-populina (strain 98AG31 / pathotype 3-4-7)</name>
    <name type="common">Poplar leaf rust fungus</name>
    <dbReference type="NCBI Taxonomy" id="747676"/>
    <lineage>
        <taxon>Eukaryota</taxon>
        <taxon>Fungi</taxon>
        <taxon>Dikarya</taxon>
        <taxon>Basidiomycota</taxon>
        <taxon>Pucciniomycotina</taxon>
        <taxon>Pucciniomycetes</taxon>
        <taxon>Pucciniales</taxon>
        <taxon>Melampsoraceae</taxon>
        <taxon>Melampsora</taxon>
    </lineage>
</organism>
<dbReference type="Proteomes" id="UP000001072">
    <property type="component" value="Unassembled WGS sequence"/>
</dbReference>
<dbReference type="HOGENOM" id="CLU_1796902_0_0_1"/>